<keyword evidence="8" id="KW-1185">Reference proteome</keyword>
<sequence length="649" mass="73680">MKNINKTRFYNLSGLSKFLFCFILITLFSCGRTESFLLESPDKHVQVHLSNNNSIGQFSVVFQGVTLLASSKIGLMVNKINGTKDVSFSELSKESFDNTWNTVNGKQSTIHNYYNQFRIGVSKKASEELLYEIIFRLYNDGFAYRYEFTSESMVSNGSLIDNELTNLRFNDDFRYWAYNGERHNLGPNKRSGSSLEKVRLPLVVQTNKDKFIGIHESEILSHAPFTINASSNSQTLSFNTDYSSQDQPYKTSWRTFILGNKIGDLVESNIIVNLNEPCKIEDPSWIKPGKSLWDWRIAGYEAEDDFVYGLNTVTHKRMIDFAANNNIQYLLIDADWYGEEFDQNSDPTSSGQHVNIEECMSYAKDKGIGVILYLNDIGAKKFGLERVLKQFSDWGAVGVKYGFMTGKGEAKVQHTRKVVELCAKYRLMVNFHDGPVAPSGDRRTWPNLVTKEYGHAQADARRSYYPETAVNTVLINMISGPLDMTNGWFGLNKAHSREKVFKVIPGTVAAEVAKLIAVYSGWMVLPDSPDEYLKKDDLFECVRQMPTQFDSFQVLDARLDEFVTVARKAGDNWFVGSLTNREARNLTIDLSFLPKDQSFEATLYEDAEDSHFLTNKEVYGIRKIEVTSESQLTVKLVEGGGNAIFLKKK</sequence>
<dbReference type="EMBL" id="VRKQ01000008">
    <property type="protein sequence ID" value="TXG39053.1"/>
    <property type="molecule type" value="Genomic_DNA"/>
</dbReference>
<name>A0A5C7GL76_9FLAO</name>
<dbReference type="InterPro" id="IPR029486">
    <property type="entry name" value="GH97_N"/>
</dbReference>
<feature type="domain" description="Glycosyl-hydrolase 97 N-terminal" evidence="5">
    <location>
        <begin position="38"/>
        <end position="277"/>
    </location>
</feature>
<dbReference type="GO" id="GO:0016787">
    <property type="term" value="F:hydrolase activity"/>
    <property type="evidence" value="ECO:0007669"/>
    <property type="project" value="UniProtKB-KW"/>
</dbReference>
<evidence type="ECO:0000313" key="7">
    <source>
        <dbReference type="EMBL" id="TXG39053.1"/>
    </source>
</evidence>
<feature type="domain" description="Glycosyl-hydrolase 97 catalytic" evidence="4">
    <location>
        <begin position="298"/>
        <end position="452"/>
    </location>
</feature>
<dbReference type="SUPFAM" id="SSF51445">
    <property type="entry name" value="(Trans)glycosidases"/>
    <property type="match status" value="1"/>
</dbReference>
<dbReference type="InterPro" id="IPR014718">
    <property type="entry name" value="GH-type_carb-bd"/>
</dbReference>
<feature type="domain" description="Glycosyl-hydrolase 97 C-terminal oligomerisation" evidence="6">
    <location>
        <begin position="549"/>
        <end position="646"/>
    </location>
</feature>
<dbReference type="InterPro" id="IPR029483">
    <property type="entry name" value="GH97_C"/>
</dbReference>
<dbReference type="InterPro" id="IPR019563">
    <property type="entry name" value="GH97_catalytic"/>
</dbReference>
<dbReference type="InterPro" id="IPR017853">
    <property type="entry name" value="GH"/>
</dbReference>
<evidence type="ECO:0000259" key="5">
    <source>
        <dbReference type="Pfam" id="PF14508"/>
    </source>
</evidence>
<protein>
    <submittedName>
        <fullName evidence="7">Glycoside hydrolase family 97 protein</fullName>
    </submittedName>
</protein>
<dbReference type="RefSeq" id="WP_147766532.1">
    <property type="nucleotide sequence ID" value="NZ_VRKQ01000008.1"/>
</dbReference>
<dbReference type="Gene3D" id="2.70.98.10">
    <property type="match status" value="1"/>
</dbReference>
<comment type="caution">
    <text evidence="7">The sequence shown here is derived from an EMBL/GenBank/DDBJ whole genome shotgun (WGS) entry which is preliminary data.</text>
</comment>
<reference evidence="7 8" key="1">
    <citation type="submission" date="2019-08" db="EMBL/GenBank/DDBJ databases">
        <title>Seonamhaeicola sediminis sp. nov., isolated from marine sediment.</title>
        <authorList>
            <person name="Cao W.R."/>
        </authorList>
    </citation>
    <scope>NUCLEOTIDE SEQUENCE [LARGE SCALE GENOMIC DNA]</scope>
    <source>
        <strain evidence="7 8">1505</strain>
    </source>
</reference>
<evidence type="ECO:0000313" key="8">
    <source>
        <dbReference type="Proteomes" id="UP000321080"/>
    </source>
</evidence>
<dbReference type="AlphaFoldDB" id="A0A5C7GL76"/>
<dbReference type="OrthoDB" id="57532at2"/>
<dbReference type="Pfam" id="PF10566">
    <property type="entry name" value="Glyco_hydro_97"/>
    <property type="match status" value="1"/>
</dbReference>
<dbReference type="PROSITE" id="PS51257">
    <property type="entry name" value="PROKAR_LIPOPROTEIN"/>
    <property type="match status" value="1"/>
</dbReference>
<dbReference type="GO" id="GO:0030246">
    <property type="term" value="F:carbohydrate binding"/>
    <property type="evidence" value="ECO:0007669"/>
    <property type="project" value="InterPro"/>
</dbReference>
<keyword evidence="3" id="KW-0106">Calcium</keyword>
<evidence type="ECO:0000259" key="4">
    <source>
        <dbReference type="Pfam" id="PF10566"/>
    </source>
</evidence>
<comment type="subunit">
    <text evidence="2">Monomer.</text>
</comment>
<dbReference type="InterPro" id="IPR013785">
    <property type="entry name" value="Aldolase_TIM"/>
</dbReference>
<evidence type="ECO:0000256" key="3">
    <source>
        <dbReference type="ARBA" id="ARBA00022837"/>
    </source>
</evidence>
<dbReference type="PANTHER" id="PTHR35803">
    <property type="entry name" value="GLUCAN 1,4-ALPHA-GLUCOSIDASE SUSB-RELATED"/>
    <property type="match status" value="1"/>
</dbReference>
<dbReference type="Pfam" id="PF14509">
    <property type="entry name" value="GH97_C"/>
    <property type="match status" value="1"/>
</dbReference>
<proteinExistence type="predicted"/>
<gene>
    <name evidence="7" type="ORF">FUA22_04000</name>
</gene>
<accession>A0A5C7GL76</accession>
<evidence type="ECO:0000259" key="6">
    <source>
        <dbReference type="Pfam" id="PF14509"/>
    </source>
</evidence>
<dbReference type="InterPro" id="IPR052720">
    <property type="entry name" value="Glycosyl_hydrolase_97"/>
</dbReference>
<organism evidence="7 8">
    <name type="scientific">Seonamhaeicola maritimus</name>
    <dbReference type="NCBI Taxonomy" id="2591822"/>
    <lineage>
        <taxon>Bacteria</taxon>
        <taxon>Pseudomonadati</taxon>
        <taxon>Bacteroidota</taxon>
        <taxon>Flavobacteriia</taxon>
        <taxon>Flavobacteriales</taxon>
        <taxon>Flavobacteriaceae</taxon>
    </lineage>
</organism>
<evidence type="ECO:0000256" key="2">
    <source>
        <dbReference type="ARBA" id="ARBA00011245"/>
    </source>
</evidence>
<keyword evidence="7" id="KW-0378">Hydrolase</keyword>
<dbReference type="Pfam" id="PF14508">
    <property type="entry name" value="GH97_N"/>
    <property type="match status" value="1"/>
</dbReference>
<comment type="cofactor">
    <cofactor evidence="1">
        <name>Ca(2+)</name>
        <dbReference type="ChEBI" id="CHEBI:29108"/>
    </cofactor>
</comment>
<dbReference type="Proteomes" id="UP000321080">
    <property type="component" value="Unassembled WGS sequence"/>
</dbReference>
<dbReference type="Gene3D" id="3.20.20.70">
    <property type="entry name" value="Aldolase class I"/>
    <property type="match status" value="1"/>
</dbReference>
<evidence type="ECO:0000256" key="1">
    <source>
        <dbReference type="ARBA" id="ARBA00001913"/>
    </source>
</evidence>